<proteinExistence type="predicted"/>
<organism evidence="1 2">
    <name type="scientific">Candidatus Methanoperedens nitratireducens</name>
    <dbReference type="NCBI Taxonomy" id="1392998"/>
    <lineage>
        <taxon>Archaea</taxon>
        <taxon>Methanobacteriati</taxon>
        <taxon>Methanobacteriota</taxon>
        <taxon>Stenosarchaea group</taxon>
        <taxon>Methanomicrobia</taxon>
        <taxon>Methanosarcinales</taxon>
        <taxon>ANME-2 cluster</taxon>
        <taxon>Candidatus Methanoperedentaceae</taxon>
        <taxon>Candidatus Methanoperedens</taxon>
    </lineage>
</organism>
<dbReference type="AlphaFoldDB" id="A0A0P8CHS4"/>
<name>A0A0P8CHS4_9EURY</name>
<reference evidence="1 2" key="1">
    <citation type="submission" date="2015-09" db="EMBL/GenBank/DDBJ databases">
        <title>A metagenomics-based metabolic model of nitrate-dependent anaerobic oxidation of methane by Methanoperedens-like archaea.</title>
        <authorList>
            <person name="Arshad A."/>
            <person name="Speth D.R."/>
            <person name="De Graaf R.M."/>
            <person name="Op Den Camp H.J."/>
            <person name="Jetten M.S."/>
            <person name="Welte C.U."/>
        </authorList>
    </citation>
    <scope>NUCLEOTIDE SEQUENCE [LARGE SCALE GENOMIC DNA]</scope>
</reference>
<evidence type="ECO:0000313" key="2">
    <source>
        <dbReference type="Proteomes" id="UP000050360"/>
    </source>
</evidence>
<dbReference type="Proteomes" id="UP000050360">
    <property type="component" value="Unassembled WGS sequence"/>
</dbReference>
<sequence length="97" mass="11609">MKRMIAAIKNKRANRKIFVLKNRKKQNQQSKKNIIDLFLIFLLLASFVHRNGIYRQILYPYTPNKRAMGFISKLYEWKLKTKIKRNECSGSYCSCTF</sequence>
<accession>A0A0P8CHS4</accession>
<dbReference type="EMBL" id="LKCM01000243">
    <property type="protein sequence ID" value="KPQ42295.1"/>
    <property type="molecule type" value="Genomic_DNA"/>
</dbReference>
<protein>
    <submittedName>
        <fullName evidence="1">Uncharacterized protein</fullName>
    </submittedName>
</protein>
<evidence type="ECO:0000313" key="1">
    <source>
        <dbReference type="EMBL" id="KPQ42295.1"/>
    </source>
</evidence>
<gene>
    <name evidence="1" type="ORF">MPEBLZ_03150</name>
</gene>
<comment type="caution">
    <text evidence="1">The sequence shown here is derived from an EMBL/GenBank/DDBJ whole genome shotgun (WGS) entry which is preliminary data.</text>
</comment>